<dbReference type="PANTHER" id="PTHR11732">
    <property type="entry name" value="ALDO/KETO REDUCTASE"/>
    <property type="match status" value="1"/>
</dbReference>
<dbReference type="InterPro" id="IPR023210">
    <property type="entry name" value="NADP_OxRdtase_dom"/>
</dbReference>
<dbReference type="AlphaFoldDB" id="A0A1Z4EPW6"/>
<dbReference type="InterPro" id="IPR020471">
    <property type="entry name" value="AKR"/>
</dbReference>
<dbReference type="Pfam" id="PF00248">
    <property type="entry name" value="Aldo_ket_red"/>
    <property type="match status" value="1"/>
</dbReference>
<gene>
    <name evidence="2" type="ORF">MSG_04823</name>
</gene>
<name>A0A1Z4EPW6_9MYCO</name>
<dbReference type="InterPro" id="IPR018170">
    <property type="entry name" value="Aldo/ket_reductase_CS"/>
</dbReference>
<dbReference type="Gene3D" id="3.20.20.100">
    <property type="entry name" value="NADP-dependent oxidoreductase domain"/>
    <property type="match status" value="1"/>
</dbReference>
<dbReference type="KEGG" id="mshg:MSG_04823"/>
<dbReference type="SUPFAM" id="SSF51430">
    <property type="entry name" value="NAD(P)-linked oxidoreductase"/>
    <property type="match status" value="1"/>
</dbReference>
<protein>
    <submittedName>
        <fullName evidence="2">Dehydrogenase</fullName>
    </submittedName>
</protein>
<dbReference type="PRINTS" id="PR00069">
    <property type="entry name" value="ALDKETRDTASE"/>
</dbReference>
<dbReference type="PROSITE" id="PS00798">
    <property type="entry name" value="ALDOKETO_REDUCTASE_1"/>
    <property type="match status" value="1"/>
</dbReference>
<evidence type="ECO:0000313" key="3">
    <source>
        <dbReference type="Proteomes" id="UP000217736"/>
    </source>
</evidence>
<reference evidence="3" key="1">
    <citation type="submission" date="2017-06" db="EMBL/GenBank/DDBJ databases">
        <title>Complete Genome Sequence of Mycobacterium shigaense.</title>
        <authorList>
            <person name="Fukano H."/>
            <person name="Yoshida M."/>
            <person name="Kazumi Y."/>
            <person name="Ogura Y."/>
            <person name="Mitarai S."/>
            <person name="Hayashi T."/>
            <person name="Hoshino Y."/>
        </authorList>
    </citation>
    <scope>NUCLEOTIDE SEQUENCE [LARGE SCALE GENOMIC DNA]</scope>
    <source>
        <strain evidence="3">UN-152</strain>
    </source>
</reference>
<organism evidence="2 3">
    <name type="scientific">Mycobacterium shigaense</name>
    <dbReference type="NCBI Taxonomy" id="722731"/>
    <lineage>
        <taxon>Bacteria</taxon>
        <taxon>Bacillati</taxon>
        <taxon>Actinomycetota</taxon>
        <taxon>Actinomycetes</taxon>
        <taxon>Mycobacteriales</taxon>
        <taxon>Mycobacteriaceae</taxon>
        <taxon>Mycobacterium</taxon>
        <taxon>Mycobacterium simiae complex</taxon>
    </lineage>
</organism>
<dbReference type="Proteomes" id="UP000217736">
    <property type="component" value="Chromosome"/>
</dbReference>
<proteinExistence type="predicted"/>
<dbReference type="OrthoDB" id="9804790at2"/>
<evidence type="ECO:0000259" key="1">
    <source>
        <dbReference type="Pfam" id="PF00248"/>
    </source>
</evidence>
<evidence type="ECO:0000313" key="2">
    <source>
        <dbReference type="EMBL" id="BAX94932.1"/>
    </source>
</evidence>
<dbReference type="GO" id="GO:0016491">
    <property type="term" value="F:oxidoreductase activity"/>
    <property type="evidence" value="ECO:0007669"/>
    <property type="project" value="InterPro"/>
</dbReference>
<keyword evidence="3" id="KW-1185">Reference proteome</keyword>
<accession>A0A1Z4EPW6</accession>
<dbReference type="PIRSF" id="PIRSF000097">
    <property type="entry name" value="AKR"/>
    <property type="match status" value="1"/>
</dbReference>
<feature type="domain" description="NADP-dependent oxidoreductase" evidence="1">
    <location>
        <begin position="26"/>
        <end position="288"/>
    </location>
</feature>
<sequence length="315" mass="34623">MIEIISPNQRRIALNHGGGRMPALGFGTSLSDNTKTRDAVRAAVEAGFRHLDTAERYRNEAEVGAALKELFTDGTMRREDLFVTTKLWNNNHRPERVRPALQASLGRLGLEAVDLYLVHTPFAFAPGDDQDPRDAHGAVIYDDGVTLEETWTAMESLVDEGLARAIGLSDIDVAGTRRVVNGARIKPAVVEVESHPYHPQWELHEYLTEHDITLLAFASLGHALEPRLLDDPLVVSLAQRFGKTPAQVLLAWGIQRGSAVLTGSVNPARIRENFDVTALPEAAIHEINERLVTRYRYNSVVDAGEPGFAEVPSGS</sequence>
<dbReference type="InterPro" id="IPR036812">
    <property type="entry name" value="NAD(P)_OxRdtase_dom_sf"/>
</dbReference>
<dbReference type="EMBL" id="AP018164">
    <property type="protein sequence ID" value="BAX94932.1"/>
    <property type="molecule type" value="Genomic_DNA"/>
</dbReference>